<keyword evidence="1 3" id="KW-0596">Phosphopantetheine</keyword>
<dbReference type="PANTHER" id="PTHR20863">
    <property type="entry name" value="ACYL CARRIER PROTEIN"/>
    <property type="match status" value="1"/>
</dbReference>
<evidence type="ECO:0000256" key="1">
    <source>
        <dbReference type="ARBA" id="ARBA00022450"/>
    </source>
</evidence>
<dbReference type="Gene3D" id="1.10.1200.10">
    <property type="entry name" value="ACP-like"/>
    <property type="match status" value="1"/>
</dbReference>
<evidence type="ECO:0000313" key="6">
    <source>
        <dbReference type="Proteomes" id="UP001200145"/>
    </source>
</evidence>
<dbReference type="InterPro" id="IPR009081">
    <property type="entry name" value="PP-bd_ACP"/>
</dbReference>
<evidence type="ECO:0000256" key="3">
    <source>
        <dbReference type="HAMAP-Rule" id="MF_01217"/>
    </source>
</evidence>
<sequence length="82" mass="9689">MTEQEIIEKINHFLAEEFEVEPEKITPDAHLKETLELDSLDYIDLAVVIEHHLNFKVKPEDFTRMITVQDFYQYAFSRCGVS</sequence>
<reference evidence="5 6" key="1">
    <citation type="submission" date="2022-01" db="EMBL/GenBank/DDBJ databases">
        <title>Flavihumibacter sp. nov., isolated from sediment of a river.</title>
        <authorList>
            <person name="Liu H."/>
        </authorList>
    </citation>
    <scope>NUCLEOTIDE SEQUENCE [LARGE SCALE GENOMIC DNA]</scope>
    <source>
        <strain evidence="5 6">RY-1</strain>
    </source>
</reference>
<dbReference type="HAMAP" id="MF_01217">
    <property type="entry name" value="Acyl_carrier"/>
    <property type="match status" value="1"/>
</dbReference>
<dbReference type="NCBIfam" id="NF003757">
    <property type="entry name" value="PRK05350.1"/>
    <property type="match status" value="1"/>
</dbReference>
<dbReference type="Pfam" id="PF00550">
    <property type="entry name" value="PP-binding"/>
    <property type="match status" value="1"/>
</dbReference>
<keyword evidence="2 3" id="KW-0597">Phosphoprotein</keyword>
<comment type="pathway">
    <text evidence="3">Lipid metabolism; fatty acid biosynthesis.</text>
</comment>
<keyword evidence="3" id="KW-0443">Lipid metabolism</keyword>
<keyword evidence="3" id="KW-0276">Fatty acid metabolism</keyword>
<dbReference type="PANTHER" id="PTHR20863:SF69">
    <property type="entry name" value="ACYL CARRIER PROTEIN"/>
    <property type="match status" value="1"/>
</dbReference>
<comment type="similarity">
    <text evidence="3">Belongs to the acyl carrier protein (ACP) family.</text>
</comment>
<dbReference type="PROSITE" id="PS50075">
    <property type="entry name" value="CARRIER"/>
    <property type="match status" value="1"/>
</dbReference>
<dbReference type="InterPro" id="IPR003231">
    <property type="entry name" value="ACP"/>
</dbReference>
<comment type="caution">
    <text evidence="5">The sequence shown here is derived from an EMBL/GenBank/DDBJ whole genome shotgun (WGS) entry which is preliminary data.</text>
</comment>
<evidence type="ECO:0000259" key="4">
    <source>
        <dbReference type="PROSITE" id="PS50075"/>
    </source>
</evidence>
<dbReference type="SUPFAM" id="SSF47336">
    <property type="entry name" value="ACP-like"/>
    <property type="match status" value="1"/>
</dbReference>
<feature type="modified residue" description="O-(pantetheine 4'-phosphoryl)serine" evidence="3">
    <location>
        <position position="39"/>
    </location>
</feature>
<dbReference type="Proteomes" id="UP001200145">
    <property type="component" value="Unassembled WGS sequence"/>
</dbReference>
<organism evidence="5 6">
    <name type="scientific">Flavihumibacter fluminis</name>
    <dbReference type="NCBI Taxonomy" id="2909236"/>
    <lineage>
        <taxon>Bacteria</taxon>
        <taxon>Pseudomonadati</taxon>
        <taxon>Bacteroidota</taxon>
        <taxon>Chitinophagia</taxon>
        <taxon>Chitinophagales</taxon>
        <taxon>Chitinophagaceae</taxon>
        <taxon>Flavihumibacter</taxon>
    </lineage>
</organism>
<keyword evidence="3" id="KW-0963">Cytoplasm</keyword>
<comment type="function">
    <text evidence="3">Carrier of the growing fatty acid chain in fatty acid biosynthesis.</text>
</comment>
<accession>A0ABS9BJ75</accession>
<protein>
    <recommendedName>
        <fullName evidence="3">Acyl carrier protein</fullName>
        <shortName evidence="3">ACP</shortName>
    </recommendedName>
</protein>
<gene>
    <name evidence="3" type="primary">acpP</name>
    <name evidence="5" type="ORF">L0U88_10595</name>
</gene>
<feature type="domain" description="Carrier" evidence="4">
    <location>
        <begin position="1"/>
        <end position="79"/>
    </location>
</feature>
<dbReference type="InterPro" id="IPR036736">
    <property type="entry name" value="ACP-like_sf"/>
</dbReference>
<dbReference type="RefSeq" id="WP_234866023.1">
    <property type="nucleotide sequence ID" value="NZ_JAKEVY010000002.1"/>
</dbReference>
<name>A0ABS9BJ75_9BACT</name>
<comment type="PTM">
    <text evidence="3">4'-phosphopantetheine is transferred from CoA to a specific serine of apo-ACP by AcpS. This modification is essential for activity because fatty acids are bound in thioester linkage to the sulfhydryl of the prosthetic group.</text>
</comment>
<dbReference type="EMBL" id="JAKEVY010000002">
    <property type="protein sequence ID" value="MCF1715073.1"/>
    <property type="molecule type" value="Genomic_DNA"/>
</dbReference>
<proteinExistence type="inferred from homology"/>
<keyword evidence="3" id="KW-0444">Lipid biosynthesis</keyword>
<keyword evidence="3" id="KW-0275">Fatty acid biosynthesis</keyword>
<comment type="subcellular location">
    <subcellularLocation>
        <location evidence="3">Cytoplasm</location>
    </subcellularLocation>
</comment>
<evidence type="ECO:0000256" key="2">
    <source>
        <dbReference type="ARBA" id="ARBA00022553"/>
    </source>
</evidence>
<evidence type="ECO:0000313" key="5">
    <source>
        <dbReference type="EMBL" id="MCF1715073.1"/>
    </source>
</evidence>
<keyword evidence="6" id="KW-1185">Reference proteome</keyword>